<accession>A0A8H5BE14</accession>
<comment type="caution">
    <text evidence="2">The sequence shown here is derived from an EMBL/GenBank/DDBJ whole genome shotgun (WGS) entry which is preliminary data.</text>
</comment>
<protein>
    <submittedName>
        <fullName evidence="2">Uncharacterized protein</fullName>
    </submittedName>
</protein>
<proteinExistence type="predicted"/>
<organism evidence="2 3">
    <name type="scientific">Psilocybe cf. subviscida</name>
    <dbReference type="NCBI Taxonomy" id="2480587"/>
    <lineage>
        <taxon>Eukaryota</taxon>
        <taxon>Fungi</taxon>
        <taxon>Dikarya</taxon>
        <taxon>Basidiomycota</taxon>
        <taxon>Agaricomycotina</taxon>
        <taxon>Agaricomycetes</taxon>
        <taxon>Agaricomycetidae</taxon>
        <taxon>Agaricales</taxon>
        <taxon>Agaricineae</taxon>
        <taxon>Strophariaceae</taxon>
        <taxon>Psilocybe</taxon>
    </lineage>
</organism>
<feature type="region of interest" description="Disordered" evidence="1">
    <location>
        <begin position="108"/>
        <end position="143"/>
    </location>
</feature>
<dbReference type="AlphaFoldDB" id="A0A8H5BE14"/>
<name>A0A8H5BE14_9AGAR</name>
<sequence>MPSGAIGLPINDFAMPEMAYADDSKAPLLPVPASMEHAEQGCNCTTKCAKKKSRARRAFRHVVFMGLTFLLVKAAFAHFDFKPWSCGTSTTFGNMGFAVDLNPLELPLPHLSTPHNPPTHPDPPTPPHSPHRDPHSPHDRPQGDWFYDIPSGLELGDCVTGENFEEEESDGHLRAASAQFEISKADTLFFLSRGQLSAGSVRILSSPDQASDSATVKVTARYILDEVRDLAKACPSTRGKDARGIGLFTPNWHHNHPRDRDHIIYFEMTITLPEGSEDSPLSINNFETDVPNTTHAVDDLSKISFSAIKLAATNGPFIQASSLTVGTTNSPISGRFNTTDSVELITTNGPIKATVGLHNKDDKTLSLVAETSNGPLDLIVAASSSTDQPGAFDVNAHTANGPLSVNLLGAPVNFKWGRTRPVLKVNTVT</sequence>
<dbReference type="Proteomes" id="UP000567179">
    <property type="component" value="Unassembled WGS sequence"/>
</dbReference>
<evidence type="ECO:0000256" key="1">
    <source>
        <dbReference type="SAM" id="MobiDB-lite"/>
    </source>
</evidence>
<feature type="compositionally biased region" description="Basic and acidic residues" evidence="1">
    <location>
        <begin position="130"/>
        <end position="142"/>
    </location>
</feature>
<evidence type="ECO:0000313" key="3">
    <source>
        <dbReference type="Proteomes" id="UP000567179"/>
    </source>
</evidence>
<keyword evidence="3" id="KW-1185">Reference proteome</keyword>
<reference evidence="2 3" key="1">
    <citation type="journal article" date="2020" name="ISME J.">
        <title>Uncovering the hidden diversity of litter-decomposition mechanisms in mushroom-forming fungi.</title>
        <authorList>
            <person name="Floudas D."/>
            <person name="Bentzer J."/>
            <person name="Ahren D."/>
            <person name="Johansson T."/>
            <person name="Persson P."/>
            <person name="Tunlid A."/>
        </authorList>
    </citation>
    <scope>NUCLEOTIDE SEQUENCE [LARGE SCALE GENOMIC DNA]</scope>
    <source>
        <strain evidence="2 3">CBS 101986</strain>
    </source>
</reference>
<evidence type="ECO:0000313" key="2">
    <source>
        <dbReference type="EMBL" id="KAF5321318.1"/>
    </source>
</evidence>
<gene>
    <name evidence="2" type="ORF">D9619_002046</name>
</gene>
<dbReference type="EMBL" id="JAACJJ010000028">
    <property type="protein sequence ID" value="KAF5321318.1"/>
    <property type="molecule type" value="Genomic_DNA"/>
</dbReference>
<feature type="compositionally biased region" description="Pro residues" evidence="1">
    <location>
        <begin position="115"/>
        <end position="128"/>
    </location>
</feature>
<dbReference type="OrthoDB" id="5570013at2759"/>